<keyword evidence="2" id="KW-1185">Reference proteome</keyword>
<dbReference type="HOGENOM" id="CLU_2000561_0_0_11"/>
<gene>
    <name evidence="1" type="ordered locus">FRAAL6355</name>
</gene>
<proteinExistence type="predicted"/>
<dbReference type="RefSeq" id="WP_011607402.1">
    <property type="nucleotide sequence ID" value="NC_008278.1"/>
</dbReference>
<sequence>MTADDQSLGRPGLIAPTTPARIVVGQDLAGMLEAFVSRLAPRLFALVEITPERRKDPVVAWGLQFDDQVHVVSCDGQLRGSFSSPDRALWLFSYRGTEVRLVWCTPADRRHHHPPRRRTIRRSR</sequence>
<evidence type="ECO:0000313" key="1">
    <source>
        <dbReference type="EMBL" id="CAJ64978.1"/>
    </source>
</evidence>
<dbReference type="STRING" id="326424.FRAAL6355"/>
<dbReference type="Proteomes" id="UP000000657">
    <property type="component" value="Chromosome"/>
</dbReference>
<organism evidence="1 2">
    <name type="scientific">Frankia alni (strain DSM 45986 / CECT 9034 / ACN14a)</name>
    <dbReference type="NCBI Taxonomy" id="326424"/>
    <lineage>
        <taxon>Bacteria</taxon>
        <taxon>Bacillati</taxon>
        <taxon>Actinomycetota</taxon>
        <taxon>Actinomycetes</taxon>
        <taxon>Frankiales</taxon>
        <taxon>Frankiaceae</taxon>
        <taxon>Frankia</taxon>
    </lineage>
</organism>
<dbReference type="EMBL" id="CT573213">
    <property type="protein sequence ID" value="CAJ64978.1"/>
    <property type="molecule type" value="Genomic_DNA"/>
</dbReference>
<name>Q0RC50_FRAAA</name>
<evidence type="ECO:0000313" key="2">
    <source>
        <dbReference type="Proteomes" id="UP000000657"/>
    </source>
</evidence>
<dbReference type="eggNOG" id="ENOG502ZWMS">
    <property type="taxonomic scope" value="Bacteria"/>
</dbReference>
<protein>
    <submittedName>
        <fullName evidence="1">Uncharacterized protein</fullName>
    </submittedName>
</protein>
<dbReference type="KEGG" id="fal:FRAAL6355"/>
<reference evidence="1 2" key="1">
    <citation type="journal article" date="2007" name="Genome Res.">
        <title>Genome characteristics of facultatively symbiotic Frankia sp. strains reflect host range and host plant biogeography.</title>
        <authorList>
            <person name="Normand P."/>
            <person name="Lapierre P."/>
            <person name="Tisa L.S."/>
            <person name="Gogarten J.P."/>
            <person name="Alloisio N."/>
            <person name="Bagnarol E."/>
            <person name="Bassi C.A."/>
            <person name="Berry A.M."/>
            <person name="Bickhart D.M."/>
            <person name="Choisne N."/>
            <person name="Couloux A."/>
            <person name="Cournoyer B."/>
            <person name="Cruveiller S."/>
            <person name="Daubin V."/>
            <person name="Demange N."/>
            <person name="Francino M.P."/>
            <person name="Goltsman E."/>
            <person name="Huang Y."/>
            <person name="Kopp O.R."/>
            <person name="Labarre L."/>
            <person name="Lapidus A."/>
            <person name="Lavire C."/>
            <person name="Marechal J."/>
            <person name="Martinez M."/>
            <person name="Mastronunzio J.E."/>
            <person name="Mullin B.C."/>
            <person name="Niemann J."/>
            <person name="Pujic P."/>
            <person name="Rawnsley T."/>
            <person name="Rouy Z."/>
            <person name="Schenowitz C."/>
            <person name="Sellstedt A."/>
            <person name="Tavares F."/>
            <person name="Tomkins J.P."/>
            <person name="Vallenet D."/>
            <person name="Valverde C."/>
            <person name="Wall L.G."/>
            <person name="Wang Y."/>
            <person name="Medigue C."/>
            <person name="Benson D.R."/>
        </authorList>
    </citation>
    <scope>NUCLEOTIDE SEQUENCE [LARGE SCALE GENOMIC DNA]</scope>
    <source>
        <strain evidence="2">DSM 45986 / CECT 9034 / ACN14a</strain>
    </source>
</reference>
<dbReference type="AlphaFoldDB" id="Q0RC50"/>
<accession>Q0RC50</accession>